<comment type="subcellular location">
    <subcellularLocation>
        <location evidence="1">Membrane</location>
        <topology evidence="1">Multi-pass membrane protein</topology>
    </subcellularLocation>
</comment>
<dbReference type="InterPro" id="IPR011701">
    <property type="entry name" value="MFS"/>
</dbReference>
<evidence type="ECO:0000256" key="3">
    <source>
        <dbReference type="ARBA" id="ARBA00022989"/>
    </source>
</evidence>
<gene>
    <name evidence="8" type="ORF">AXG93_1842s1170</name>
</gene>
<reference evidence="8" key="1">
    <citation type="submission" date="2016-03" db="EMBL/GenBank/DDBJ databases">
        <title>Mechanisms controlling the formation of the plant cell surface in tip-growing cells are functionally conserved among land plants.</title>
        <authorList>
            <person name="Honkanen S."/>
            <person name="Jones V.A."/>
            <person name="Morieri G."/>
            <person name="Champion C."/>
            <person name="Hetherington A.J."/>
            <person name="Kelly S."/>
            <person name="Saint-Marcoux D."/>
            <person name="Proust H."/>
            <person name="Prescott H."/>
            <person name="Dolan L."/>
        </authorList>
    </citation>
    <scope>NUCLEOTIDE SEQUENCE [LARGE SCALE GENOMIC DNA]</scope>
    <source>
        <tissue evidence="8">Whole gametophyte</tissue>
    </source>
</reference>
<protein>
    <recommendedName>
        <fullName evidence="7">Major facilitator superfamily (MFS) profile domain-containing protein</fullName>
    </recommendedName>
</protein>
<name>A0A176WFI8_MARPO</name>
<feature type="transmembrane region" description="Helical" evidence="6">
    <location>
        <begin position="634"/>
        <end position="658"/>
    </location>
</feature>
<sequence length="762" mass="80492">MQAPEALGCSELRGAPHACAQKQQHHYHYDYDYHNHHRSSSSSSDIALLVGFVGRNEKLCRNCALPLMDLVDEAAAAASSGVRSLGLRLEAERGEGTGKGGKGRDLYSSVGAMDSPSGGLRERLLVDDDDDGAHENGSKMKRGAAAGPEGVEYLTVDEMLVKYVGEFGRAQFWHFVLVSLAWTVEALHTMSMIFGDRVPAWRCVDQGSSDGGGGGGSCTPSSSLCDLAPGSWEWVDGKSASTVSQFNLICGEEYKVGLAGSLFFIGALFGAGTYGSLSDSLLGRKGTLAMCCMLTVALGMLTSLVPNYWLYAAARFVTGLNSSGIGLCCFVLGTEIVGPNKRGTVGMSAFYFFSLGIMILPLFDMFTSSWRELYFTTSIPGALYCVVVLPFVWESPRWYLVKGRTADAMTVLRAFARRNGNAVPENVYLVAHSLDGAADGDEEARAGLDPASPLSVSTRPGGKEYRAGDSCAVVVSPRIAMRTDSGASILAGGAFPDEKRIGESPSEFGGTLLDIFRYGETRWRMVLMVCIWFFIGVCYYGISLNVVNLGFNLHVSVFLNGLVELPVYTLTALLLGRLGRKFMLVAALSAAGLCCLAGSFAFGNVPGNGSSADTNSLDLGRVFSGDGDGSDYSALLRLFCGIVGIFGTAGAYNLVYIYTMELFPTVVRNAALGLATQAGSIGSVVAPVVAVIGRSSPSLPFVVFGFLSIVGALLATRLPETKDQGLHETMEGMERTESVKIAAAAAAAASTGNGNGSAVQSS</sequence>
<feature type="transmembrane region" description="Helical" evidence="6">
    <location>
        <begin position="316"/>
        <end position="337"/>
    </location>
</feature>
<feature type="transmembrane region" description="Helical" evidence="6">
    <location>
        <begin position="349"/>
        <end position="367"/>
    </location>
</feature>
<feature type="transmembrane region" description="Helical" evidence="6">
    <location>
        <begin position="373"/>
        <end position="393"/>
    </location>
</feature>
<comment type="caution">
    <text evidence="8">The sequence shown here is derived from an EMBL/GenBank/DDBJ whole genome shotgun (WGS) entry which is preliminary data.</text>
</comment>
<feature type="domain" description="Major facilitator superfamily (MFS) profile" evidence="7">
    <location>
        <begin position="174"/>
        <end position="723"/>
    </location>
</feature>
<dbReference type="PROSITE" id="PS50850">
    <property type="entry name" value="MFS"/>
    <property type="match status" value="1"/>
</dbReference>
<feature type="transmembrane region" description="Helical" evidence="6">
    <location>
        <begin position="525"/>
        <end position="542"/>
    </location>
</feature>
<evidence type="ECO:0000313" key="9">
    <source>
        <dbReference type="Proteomes" id="UP000077202"/>
    </source>
</evidence>
<feature type="region of interest" description="Disordered" evidence="5">
    <location>
        <begin position="93"/>
        <end position="121"/>
    </location>
</feature>
<evidence type="ECO:0000256" key="6">
    <source>
        <dbReference type="SAM" id="Phobius"/>
    </source>
</evidence>
<dbReference type="EMBL" id="LVLJ01001104">
    <property type="protein sequence ID" value="OAE31403.1"/>
    <property type="molecule type" value="Genomic_DNA"/>
</dbReference>
<accession>A0A176WFI8</accession>
<evidence type="ECO:0000256" key="5">
    <source>
        <dbReference type="SAM" id="MobiDB-lite"/>
    </source>
</evidence>
<keyword evidence="3 6" id="KW-1133">Transmembrane helix</keyword>
<keyword evidence="4 6" id="KW-0472">Membrane</keyword>
<feature type="transmembrane region" description="Helical" evidence="6">
    <location>
        <begin position="554"/>
        <end position="575"/>
    </location>
</feature>
<organism evidence="8 9">
    <name type="scientific">Marchantia polymorpha subsp. ruderalis</name>
    <dbReference type="NCBI Taxonomy" id="1480154"/>
    <lineage>
        <taxon>Eukaryota</taxon>
        <taxon>Viridiplantae</taxon>
        <taxon>Streptophyta</taxon>
        <taxon>Embryophyta</taxon>
        <taxon>Marchantiophyta</taxon>
        <taxon>Marchantiopsida</taxon>
        <taxon>Marchantiidae</taxon>
        <taxon>Marchantiales</taxon>
        <taxon>Marchantiaceae</taxon>
        <taxon>Marchantia</taxon>
    </lineage>
</organism>
<dbReference type="Gene3D" id="1.20.1250.20">
    <property type="entry name" value="MFS general substrate transporter like domains"/>
    <property type="match status" value="1"/>
</dbReference>
<dbReference type="InterPro" id="IPR020846">
    <property type="entry name" value="MFS_dom"/>
</dbReference>
<feature type="transmembrane region" description="Helical" evidence="6">
    <location>
        <begin position="287"/>
        <end position="310"/>
    </location>
</feature>
<feature type="transmembrane region" description="Helical" evidence="6">
    <location>
        <begin position="670"/>
        <end position="692"/>
    </location>
</feature>
<evidence type="ECO:0000256" key="1">
    <source>
        <dbReference type="ARBA" id="ARBA00004141"/>
    </source>
</evidence>
<dbReference type="InterPro" id="IPR036259">
    <property type="entry name" value="MFS_trans_sf"/>
</dbReference>
<keyword evidence="9" id="KW-1185">Reference proteome</keyword>
<proteinExistence type="predicted"/>
<dbReference type="SUPFAM" id="SSF103473">
    <property type="entry name" value="MFS general substrate transporter"/>
    <property type="match status" value="1"/>
</dbReference>
<dbReference type="PANTHER" id="PTHR24064">
    <property type="entry name" value="SOLUTE CARRIER FAMILY 22 MEMBER"/>
    <property type="match status" value="1"/>
</dbReference>
<keyword evidence="2 6" id="KW-0812">Transmembrane</keyword>
<feature type="transmembrane region" description="Helical" evidence="6">
    <location>
        <begin position="256"/>
        <end position="275"/>
    </location>
</feature>
<evidence type="ECO:0000256" key="2">
    <source>
        <dbReference type="ARBA" id="ARBA00022692"/>
    </source>
</evidence>
<feature type="transmembrane region" description="Helical" evidence="6">
    <location>
        <begin position="582"/>
        <end position="602"/>
    </location>
</feature>
<dbReference type="AlphaFoldDB" id="A0A176WFI8"/>
<dbReference type="GO" id="GO:0016020">
    <property type="term" value="C:membrane"/>
    <property type="evidence" value="ECO:0007669"/>
    <property type="project" value="UniProtKB-SubCell"/>
</dbReference>
<dbReference type="GO" id="GO:0022857">
    <property type="term" value="F:transmembrane transporter activity"/>
    <property type="evidence" value="ECO:0007669"/>
    <property type="project" value="InterPro"/>
</dbReference>
<feature type="transmembrane region" description="Helical" evidence="6">
    <location>
        <begin position="698"/>
        <end position="716"/>
    </location>
</feature>
<dbReference type="Pfam" id="PF07690">
    <property type="entry name" value="MFS_1"/>
    <property type="match status" value="1"/>
</dbReference>
<dbReference type="Proteomes" id="UP000077202">
    <property type="component" value="Unassembled WGS sequence"/>
</dbReference>
<evidence type="ECO:0000313" key="8">
    <source>
        <dbReference type="EMBL" id="OAE31403.1"/>
    </source>
</evidence>
<evidence type="ECO:0000259" key="7">
    <source>
        <dbReference type="PROSITE" id="PS50850"/>
    </source>
</evidence>
<evidence type="ECO:0000256" key="4">
    <source>
        <dbReference type="ARBA" id="ARBA00023136"/>
    </source>
</evidence>